<gene>
    <name evidence="6" type="ORF">SAMN05660199_03414</name>
</gene>
<evidence type="ECO:0000313" key="6">
    <source>
        <dbReference type="EMBL" id="SDP22756.1"/>
    </source>
</evidence>
<keyword evidence="7" id="KW-1185">Reference proteome</keyword>
<feature type="domain" description="ABC transporter" evidence="5">
    <location>
        <begin position="289"/>
        <end position="503"/>
    </location>
</feature>
<dbReference type="GO" id="GO:0042626">
    <property type="term" value="F:ATPase-coupled transmembrane transporter activity"/>
    <property type="evidence" value="ECO:0007669"/>
    <property type="project" value="TreeGrafter"/>
</dbReference>
<dbReference type="PANTHER" id="PTHR43553">
    <property type="entry name" value="HEAVY METAL TRANSPORTER"/>
    <property type="match status" value="1"/>
</dbReference>
<dbReference type="SMART" id="SM00382">
    <property type="entry name" value="AAA"/>
    <property type="match status" value="2"/>
</dbReference>
<dbReference type="InterPro" id="IPR027417">
    <property type="entry name" value="P-loop_NTPase"/>
</dbReference>
<organism evidence="6 7">
    <name type="scientific">Klenkia soli</name>
    <dbReference type="NCBI Taxonomy" id="1052260"/>
    <lineage>
        <taxon>Bacteria</taxon>
        <taxon>Bacillati</taxon>
        <taxon>Actinomycetota</taxon>
        <taxon>Actinomycetes</taxon>
        <taxon>Geodermatophilales</taxon>
        <taxon>Geodermatophilaceae</taxon>
        <taxon>Klenkia</taxon>
    </lineage>
</organism>
<dbReference type="Pfam" id="PF00005">
    <property type="entry name" value="ABC_tran"/>
    <property type="match status" value="2"/>
</dbReference>
<dbReference type="Gene3D" id="3.40.50.300">
    <property type="entry name" value="P-loop containing nucleotide triphosphate hydrolases"/>
    <property type="match status" value="2"/>
</dbReference>
<dbReference type="GO" id="GO:0005524">
    <property type="term" value="F:ATP binding"/>
    <property type="evidence" value="ECO:0007669"/>
    <property type="project" value="UniProtKB-KW"/>
</dbReference>
<dbReference type="InterPro" id="IPR003593">
    <property type="entry name" value="AAA+_ATPase"/>
</dbReference>
<dbReference type="InterPro" id="IPR003439">
    <property type="entry name" value="ABC_transporter-like_ATP-bd"/>
</dbReference>
<dbReference type="AlphaFoldDB" id="A0A1H0R153"/>
<dbReference type="SUPFAM" id="SSF52540">
    <property type="entry name" value="P-loop containing nucleoside triphosphate hydrolases"/>
    <property type="match status" value="2"/>
</dbReference>
<dbReference type="InterPro" id="IPR050095">
    <property type="entry name" value="ECF_ABC_transporter_ATP-bd"/>
</dbReference>
<keyword evidence="3" id="KW-0547">Nucleotide-binding</keyword>
<evidence type="ECO:0000256" key="4">
    <source>
        <dbReference type="ARBA" id="ARBA00022840"/>
    </source>
</evidence>
<evidence type="ECO:0000313" key="7">
    <source>
        <dbReference type="Proteomes" id="UP000199088"/>
    </source>
</evidence>
<evidence type="ECO:0000256" key="2">
    <source>
        <dbReference type="ARBA" id="ARBA00022448"/>
    </source>
</evidence>
<feature type="domain" description="ABC transporter" evidence="5">
    <location>
        <begin position="23"/>
        <end position="255"/>
    </location>
</feature>
<evidence type="ECO:0000259" key="5">
    <source>
        <dbReference type="PROSITE" id="PS50893"/>
    </source>
</evidence>
<protein>
    <submittedName>
        <fullName evidence="6">Energy-coupling factor transport system ATP-binding protein</fullName>
    </submittedName>
</protein>
<dbReference type="RefSeq" id="WP_278247144.1">
    <property type="nucleotide sequence ID" value="NZ_FNIR01000011.1"/>
</dbReference>
<dbReference type="InterPro" id="IPR017871">
    <property type="entry name" value="ABC_transporter-like_CS"/>
</dbReference>
<dbReference type="PANTHER" id="PTHR43553:SF24">
    <property type="entry name" value="ENERGY-COUPLING FACTOR TRANSPORTER ATP-BINDING PROTEIN ECFA1"/>
    <property type="match status" value="1"/>
</dbReference>
<dbReference type="Proteomes" id="UP000199088">
    <property type="component" value="Unassembled WGS sequence"/>
</dbReference>
<dbReference type="GO" id="GO:0043190">
    <property type="term" value="C:ATP-binding cassette (ABC) transporter complex"/>
    <property type="evidence" value="ECO:0007669"/>
    <property type="project" value="TreeGrafter"/>
</dbReference>
<comment type="similarity">
    <text evidence="1">Belongs to the ABC transporter superfamily.</text>
</comment>
<dbReference type="CDD" id="cd03225">
    <property type="entry name" value="ABC_cobalt_CbiO_domain1"/>
    <property type="match status" value="2"/>
</dbReference>
<reference evidence="7" key="1">
    <citation type="submission" date="2016-10" db="EMBL/GenBank/DDBJ databases">
        <authorList>
            <person name="Varghese N."/>
            <person name="Submissions S."/>
        </authorList>
    </citation>
    <scope>NUCLEOTIDE SEQUENCE [LARGE SCALE GENOMIC DNA]</scope>
    <source>
        <strain evidence="7">DSM 45843</strain>
    </source>
</reference>
<dbReference type="PROSITE" id="PS50893">
    <property type="entry name" value="ABC_TRANSPORTER_2"/>
    <property type="match status" value="2"/>
</dbReference>
<dbReference type="EMBL" id="FNIR01000011">
    <property type="protein sequence ID" value="SDP22756.1"/>
    <property type="molecule type" value="Genomic_DNA"/>
</dbReference>
<proteinExistence type="inferred from homology"/>
<name>A0A1H0R153_9ACTN</name>
<sequence length="503" mass="52037">MRSAPSRRGAAASEHVGPARVTARGLAVRHASRLAWALTAVDLVVEPGERVLVTGASGAGKSTLFAVLAGLLDPEAAEVTGELAVDGADPRAARDRLGLLMQDPDAQLVMTRAGDDVAFGLENAGLPPAEIWPRVDAALAAVGWRYGRDRATQALSGGEKQRLVLAGALARRPGLLLLDEPTAQLDPAGGDVVREAVTRAVAGRRTTLLVVDHDAAPWLPLVDRVVEVRDGGLVEHPSGWRPTPRTAGLALPGGSSLIRSPDHRGSDLTNGGAGGAPLIRSPDHRGAAVVADGAGFTYRGTTTPALAPVDVALPAGRVTAVTGSNGTGKSTLALLLAGLRAPGTGTVLASAELAARGERRPHRWRAGELVTRIGSVFQQPEHQFLTGRLRDELELGPLRSGSGSAAARAGAEELLERLGLTPFADANPFTLSGGQQRRLSVATALATAPRVLVLDEPTFGQDAGTWRELVTLLAEQRAAGCAVCTVTHDRDLVAVLADAEIAL</sequence>
<evidence type="ECO:0000256" key="3">
    <source>
        <dbReference type="ARBA" id="ARBA00022741"/>
    </source>
</evidence>
<keyword evidence="4 6" id="KW-0067">ATP-binding</keyword>
<evidence type="ECO:0000256" key="1">
    <source>
        <dbReference type="ARBA" id="ARBA00005417"/>
    </source>
</evidence>
<accession>A0A1H0R153</accession>
<dbReference type="STRING" id="1052260.SAMN05660199_03414"/>
<dbReference type="GO" id="GO:0016887">
    <property type="term" value="F:ATP hydrolysis activity"/>
    <property type="evidence" value="ECO:0007669"/>
    <property type="project" value="InterPro"/>
</dbReference>
<keyword evidence="2" id="KW-0813">Transport</keyword>
<dbReference type="InterPro" id="IPR015856">
    <property type="entry name" value="ABC_transpr_CbiO/EcfA_su"/>
</dbReference>
<dbReference type="PROSITE" id="PS00211">
    <property type="entry name" value="ABC_TRANSPORTER_1"/>
    <property type="match status" value="2"/>
</dbReference>